<evidence type="ECO:0000313" key="2">
    <source>
        <dbReference type="EMBL" id="OGI84222.1"/>
    </source>
</evidence>
<protein>
    <recommendedName>
        <fullName evidence="1">DHHA1 domain-containing protein</fullName>
    </recommendedName>
</protein>
<evidence type="ECO:0000259" key="1">
    <source>
        <dbReference type="Pfam" id="PF02272"/>
    </source>
</evidence>
<dbReference type="SUPFAM" id="SSF64182">
    <property type="entry name" value="DHH phosphoesterases"/>
    <property type="match status" value="1"/>
</dbReference>
<accession>A0A1F6WQM7</accession>
<reference evidence="2 3" key="1">
    <citation type="journal article" date="2016" name="Nat. Commun.">
        <title>Thousands of microbial genomes shed light on interconnected biogeochemical processes in an aquifer system.</title>
        <authorList>
            <person name="Anantharaman K."/>
            <person name="Brown C.T."/>
            <person name="Hug L.A."/>
            <person name="Sharon I."/>
            <person name="Castelle C.J."/>
            <person name="Probst A.J."/>
            <person name="Thomas B.C."/>
            <person name="Singh A."/>
            <person name="Wilkins M.J."/>
            <person name="Karaoz U."/>
            <person name="Brodie E.L."/>
            <person name="Williams K.H."/>
            <person name="Hubbard S.S."/>
            <person name="Banfield J.F."/>
        </authorList>
    </citation>
    <scope>NUCLEOTIDE SEQUENCE [LARGE SCALE GENOMIC DNA]</scope>
</reference>
<feature type="domain" description="DHHA1" evidence="1">
    <location>
        <begin position="215"/>
        <end position="273"/>
    </location>
</feature>
<dbReference type="PANTHER" id="PTHR42146">
    <property type="entry name" value="3',5'-CYCLIC-NUCLEOTIDE PHOSPHODIESTERASE"/>
    <property type="match status" value="1"/>
</dbReference>
<comment type="caution">
    <text evidence="2">The sequence shown here is derived from an EMBL/GenBank/DDBJ whole genome shotgun (WGS) entry which is preliminary data.</text>
</comment>
<dbReference type="InterPro" id="IPR038763">
    <property type="entry name" value="DHH_sf"/>
</dbReference>
<dbReference type="Pfam" id="PF02272">
    <property type="entry name" value="DHHA1"/>
    <property type="match status" value="1"/>
</dbReference>
<evidence type="ECO:0000313" key="3">
    <source>
        <dbReference type="Proteomes" id="UP000178184"/>
    </source>
</evidence>
<dbReference type="InterPro" id="IPR052968">
    <property type="entry name" value="Nucleotide_metab_enz"/>
</dbReference>
<dbReference type="Gene3D" id="3.10.310.30">
    <property type="match status" value="1"/>
</dbReference>
<dbReference type="EMBL" id="MFUO01000006">
    <property type="protein sequence ID" value="OGI84222.1"/>
    <property type="molecule type" value="Genomic_DNA"/>
</dbReference>
<dbReference type="STRING" id="1801764.A2903_00735"/>
<proteinExistence type="predicted"/>
<name>A0A1F6WQM7_9BACT</name>
<dbReference type="PANTHER" id="PTHR42146:SF1">
    <property type="entry name" value="OLIGORIBONUCLEASE NRNB"/>
    <property type="match status" value="1"/>
</dbReference>
<dbReference type="InterPro" id="IPR003156">
    <property type="entry name" value="DHHA1_dom"/>
</dbReference>
<dbReference type="Proteomes" id="UP000178184">
    <property type="component" value="Unassembled WGS sequence"/>
</dbReference>
<organism evidence="2 3">
    <name type="scientific">Candidatus Nomurabacteria bacterium RIFCSPLOWO2_01_FULL_33_17</name>
    <dbReference type="NCBI Taxonomy" id="1801764"/>
    <lineage>
        <taxon>Bacteria</taxon>
        <taxon>Candidatus Nomuraibacteriota</taxon>
    </lineage>
</organism>
<gene>
    <name evidence="2" type="ORF">A2903_00735</name>
</gene>
<dbReference type="AlphaFoldDB" id="A0A1F6WQM7"/>
<dbReference type="GO" id="GO:0003676">
    <property type="term" value="F:nucleic acid binding"/>
    <property type="evidence" value="ECO:0007669"/>
    <property type="project" value="InterPro"/>
</dbReference>
<sequence length="286" mass="32289">MDKDLEIKTDIVVIYHAKCSDGFGGAWVAWKKFGDNATYIPATDREHYDFNLDGKEVYIIDYSYPQDVLLELEKKAKKLVIIDHHISAKDSVTSVAEHVFDINNSAAYLTWKFFSPNVPVPKLIDYIEDGDLYRFLLLDARPVIAYIHTMPFDFVAYSKIAGDLETTDGYMKILEQGTLLRTVHERQVEYFADRAELVEFEGYKVYAVNANNIVASDLGHVLSKKQGPFAIIFNYEDLAWKCSLRGDGTVDVSEIAGKYGGGGHHNASGFIIKIDSHPLTVFKKID</sequence>